<sequence length="104" mass="12179">IPEGAAAADVVGIREGLLAKSKELLDAFEEAKKGFGPDARDRVQEKHFIVPTPSQYEGLPPPPHSAYSPERRQDEDERRREEKRRQDEDERRREEKRRQDEDER</sequence>
<dbReference type="AlphaFoldDB" id="A0A1B6LVG3"/>
<name>A0A1B6LVG3_9HEMI</name>
<feature type="region of interest" description="Disordered" evidence="1">
    <location>
        <begin position="50"/>
        <end position="104"/>
    </location>
</feature>
<dbReference type="EMBL" id="GEBQ01012329">
    <property type="protein sequence ID" value="JAT27648.1"/>
    <property type="molecule type" value="Transcribed_RNA"/>
</dbReference>
<evidence type="ECO:0000313" key="2">
    <source>
        <dbReference type="EMBL" id="JAT27648.1"/>
    </source>
</evidence>
<gene>
    <name evidence="2" type="ORF">g.50379</name>
</gene>
<reference evidence="2" key="1">
    <citation type="submission" date="2015-11" db="EMBL/GenBank/DDBJ databases">
        <title>De novo transcriptome assembly of four potential Pierce s Disease insect vectors from Arizona vineyards.</title>
        <authorList>
            <person name="Tassone E.E."/>
        </authorList>
    </citation>
    <scope>NUCLEOTIDE SEQUENCE</scope>
</reference>
<feature type="non-terminal residue" evidence="2">
    <location>
        <position position="1"/>
    </location>
</feature>
<feature type="compositionally biased region" description="Basic and acidic residues" evidence="1">
    <location>
        <begin position="69"/>
        <end position="104"/>
    </location>
</feature>
<evidence type="ECO:0000256" key="1">
    <source>
        <dbReference type="SAM" id="MobiDB-lite"/>
    </source>
</evidence>
<feature type="non-terminal residue" evidence="2">
    <location>
        <position position="104"/>
    </location>
</feature>
<protein>
    <submittedName>
        <fullName evidence="2">Uncharacterized protein</fullName>
    </submittedName>
</protein>
<proteinExistence type="predicted"/>
<organism evidence="2">
    <name type="scientific">Graphocephala atropunctata</name>
    <dbReference type="NCBI Taxonomy" id="36148"/>
    <lineage>
        <taxon>Eukaryota</taxon>
        <taxon>Metazoa</taxon>
        <taxon>Ecdysozoa</taxon>
        <taxon>Arthropoda</taxon>
        <taxon>Hexapoda</taxon>
        <taxon>Insecta</taxon>
        <taxon>Pterygota</taxon>
        <taxon>Neoptera</taxon>
        <taxon>Paraneoptera</taxon>
        <taxon>Hemiptera</taxon>
        <taxon>Auchenorrhyncha</taxon>
        <taxon>Membracoidea</taxon>
        <taxon>Cicadellidae</taxon>
        <taxon>Cicadellinae</taxon>
        <taxon>Cicadellini</taxon>
        <taxon>Graphocephala</taxon>
    </lineage>
</organism>
<accession>A0A1B6LVG3</accession>